<dbReference type="STRING" id="320771.Cflav_PD3443"/>
<evidence type="ECO:0000313" key="1">
    <source>
        <dbReference type="EMBL" id="EEF60473.1"/>
    </source>
</evidence>
<gene>
    <name evidence="1" type="ORF">Cflav_PD3443</name>
</gene>
<comment type="caution">
    <text evidence="1">The sequence shown here is derived from an EMBL/GenBank/DDBJ whole genome shotgun (WGS) entry which is preliminary data.</text>
</comment>
<dbReference type="AlphaFoldDB" id="B9XHY0"/>
<evidence type="ECO:0000313" key="2">
    <source>
        <dbReference type="Proteomes" id="UP000003688"/>
    </source>
</evidence>
<sequence length="65" mass="7559">MIQLKLNNGILAIVWKHSSWPILNSAFRRKHVNFLAKSAFYDLAHNLHQASHVSYQQLKITSRIC</sequence>
<dbReference type="EMBL" id="ABOX02000016">
    <property type="protein sequence ID" value="EEF60473.1"/>
    <property type="molecule type" value="Genomic_DNA"/>
</dbReference>
<protein>
    <submittedName>
        <fullName evidence="1">Uncharacterized protein</fullName>
    </submittedName>
</protein>
<dbReference type="Proteomes" id="UP000003688">
    <property type="component" value="Unassembled WGS sequence"/>
</dbReference>
<accession>B9XHY0</accession>
<proteinExistence type="predicted"/>
<name>B9XHY0_PEDPL</name>
<organism evidence="1 2">
    <name type="scientific">Pedosphaera parvula (strain Ellin514)</name>
    <dbReference type="NCBI Taxonomy" id="320771"/>
    <lineage>
        <taxon>Bacteria</taxon>
        <taxon>Pseudomonadati</taxon>
        <taxon>Verrucomicrobiota</taxon>
        <taxon>Pedosphaerae</taxon>
        <taxon>Pedosphaerales</taxon>
        <taxon>Pedosphaeraceae</taxon>
        <taxon>Pedosphaera</taxon>
    </lineage>
</organism>
<keyword evidence="2" id="KW-1185">Reference proteome</keyword>
<reference evidence="1 2" key="1">
    <citation type="journal article" date="2011" name="J. Bacteriol.">
        <title>Genome sequence of 'Pedosphaera parvula' Ellin514, an aerobic Verrucomicrobial isolate from pasture soil.</title>
        <authorList>
            <person name="Kant R."/>
            <person name="van Passel M.W."/>
            <person name="Sangwan P."/>
            <person name="Palva A."/>
            <person name="Lucas S."/>
            <person name="Copeland A."/>
            <person name="Lapidus A."/>
            <person name="Glavina Del Rio T."/>
            <person name="Dalin E."/>
            <person name="Tice H."/>
            <person name="Bruce D."/>
            <person name="Goodwin L."/>
            <person name="Pitluck S."/>
            <person name="Chertkov O."/>
            <person name="Larimer F.W."/>
            <person name="Land M.L."/>
            <person name="Hauser L."/>
            <person name="Brettin T.S."/>
            <person name="Detter J.C."/>
            <person name="Han S."/>
            <person name="de Vos W.M."/>
            <person name="Janssen P.H."/>
            <person name="Smidt H."/>
        </authorList>
    </citation>
    <scope>NUCLEOTIDE SEQUENCE [LARGE SCALE GENOMIC DNA]</scope>
    <source>
        <strain evidence="1 2">Ellin514</strain>
    </source>
</reference>